<dbReference type="GO" id="GO:0008253">
    <property type="term" value="F:5'-nucleotidase activity"/>
    <property type="evidence" value="ECO:0007669"/>
    <property type="project" value="TreeGrafter"/>
</dbReference>
<dbReference type="InterPro" id="IPR001680">
    <property type="entry name" value="WD40_rpt"/>
</dbReference>
<dbReference type="InterPro" id="IPR023214">
    <property type="entry name" value="HAD_sf"/>
</dbReference>
<keyword evidence="3" id="KW-0479">Metal-binding</keyword>
<gene>
    <name evidence="11" type="ORF">NMOB1V02_LOCUS3774</name>
</gene>
<reference evidence="11" key="1">
    <citation type="submission" date="2020-11" db="EMBL/GenBank/DDBJ databases">
        <authorList>
            <person name="Tran Van P."/>
        </authorList>
    </citation>
    <scope>NUCLEOTIDE SEQUENCE</scope>
</reference>
<dbReference type="InterPro" id="IPR008380">
    <property type="entry name" value="HAD-SF_hydro_IG_5-nucl"/>
</dbReference>
<dbReference type="PANTHER" id="PTHR12103:SF12">
    <property type="entry name" value="FI20020P1"/>
    <property type="match status" value="1"/>
</dbReference>
<sequence length="1854" mass="210238">MASDEGKSELAKYFTDSGDGGEFDKLFDGGRSELPTKVVTFDEAPEDDEPLEASEDSRRSSLGPTSPLARSAVMKSCVGNMSALGAEEEEEAENEEPVNVVSPQLSVTTDEPPDEISSENEPISFCAQVAEQDKSSTSADTDHNAEEVPVEVDVVLSEQQMPLPEKRASEPKIFKFQDAEGESSVFDEIVTQAVQGLKIHEEAPLRGLSMDLGANVNYSRCRDAWIPCSATREALVLMATSPRGTYIPNKSLLTMPGVRYEGLTVNPLKRTVTEHLPDFDHSVMDQFCPTADTVTQDDRGLAILIERGCYNAAVLLTSRLLNMYGQGAGKLGQPSRHTTHSLQLWFIRLMCLSKLRLSFEALRELEAFGDLDNPDLYLEWSPDLNGGRRGSMVPFGLRLLSAVVLSNAGRDKEALERLHHFEGIVKKMLANLEAGLREDGSNLEIKEAERQFSISLWQKRRCEVLRTAVNICISNKDLKLAVQSLKRWSEMETDPDHRSILESLFGRVFLLMGMIERAQVHFTRAWQATSSHSGPDSAAKRKAYFLMDSALMAVAQNAHDDAFKNFEQLRFLFPENVLVRNNMAVCRVYQGRVRDAICILENTVKEYPQSALNEGLVFNLCSMYELVNTPQAAVERRKDVLRSVVRYEGDAFPLASILRYRVIYRILRNREIFHVFSMEDATPLMYGLECTARCVACQIADTEVVRFFVGTQSPASRAPGYPNKNQIHLVEVDDEFTQLEKQVFLHPAGEVWDICASPNDADLFMTFHSIVNETLDSRENGVTVWKLPEVSNCSLSPRDETGPVPLNLEERCSISTDITENSIKSCAWDPASGDRILTASDNKFTVWSLGMGSVEEQIEVDTGAWKEKSSSLGEGLTCCKWGPHQNASIIAFGIENCLQVWDLRSKKLGYSIEKPHEVCLRNLDFNPNKPYFLVTCGDDAKVHFWDIRSSHMPLFTMSDHTHWVWSVKYNPFHDQLVLSGSSDGRIILTSATSVSSEPLSQLGADTSDLGNELAEKSTEKIPAVDGAVMKYEDHEDSVYAVEWSVADPWTFASVSYDGRLILNRVPRCFAEIVEPADYKRYEYDVPPPEHSPRVNHLWDKYSSAKRLCQSKKLPMDLDPTMVFASNGLDLGQISVYGFDYDFTLARYKRTMNELIYKLARKVLVEKLKYPKEINDFEYDDDFAIRGLHYDTVNGILLKVDQFQKIQVSSVYRGMKQLTEDEVKKIYGVNLSIPAYMLRGGFTGESSIGYKPWKAANMVQLADAFAKSQMCLLSQIKHLMLVRNMTFHPKMLFDDVNKAVQGVHAEMHHVVGGETEKYIDSSSPLRDFLLWLRKSGKETFLLTNSPFDFVNRGMSFLVGRDWRELFDVTVFSASKPLFFLTTTRPFRFFDPSTGTVSWDRVGQLRKNQIYTEGNCAALQELTGWNGTNTLYFGDHPYSDLADLSLQNLWNTAAVVQELSDEIKIFNDVKFKETFNWLLVLAQFIDETQDECFKFGSEGCSVLQEWKAEERKLSYALGMGASASRVEQEDLIGSKFPDPHRRKSVRKFCSDDLKQYQKGYPGFRDHPDLWDNYRFYTNQLGMRPNDLTIDEILNKFSGDDEFLSRNHGLIQWLFPIREHGMNLQAQPLQLHEAQAISMHPVAKDRVVSSYAMMLQHFGIDLLDRETGQVGRASNFIERCYLFSTKEENHNLLKISRMLKSLGELNLEHLKEPWVRFLMKEILEENAYGPLVCLQILVEGKVRHNLDSFNDWEAYEVHFGELLDEEVFALAFRNREELKLNFWMRNVEQETKRMLERNKESSKTNDTLTDVVDSSQDEILNNSHLNAADVGSDKSDSFCIQPDVVRSTSPEENPIPV</sequence>
<dbReference type="PROSITE" id="PS00678">
    <property type="entry name" value="WD_REPEATS_1"/>
    <property type="match status" value="1"/>
</dbReference>
<dbReference type="InterPro" id="IPR019775">
    <property type="entry name" value="WD40_repeat_CS"/>
</dbReference>
<keyword evidence="2 7" id="KW-0853">WD repeat</keyword>
<dbReference type="GO" id="GO:0038023">
    <property type="term" value="F:signaling receptor activity"/>
    <property type="evidence" value="ECO:0007669"/>
    <property type="project" value="InterPro"/>
</dbReference>
<dbReference type="OrthoDB" id="409330at2759"/>
<dbReference type="EMBL" id="CAJPEX010000526">
    <property type="protein sequence ID" value="CAG0916143.1"/>
    <property type="molecule type" value="Genomic_DNA"/>
</dbReference>
<evidence type="ECO:0000259" key="10">
    <source>
        <dbReference type="Pfam" id="PF23609"/>
    </source>
</evidence>
<dbReference type="InterPro" id="IPR036412">
    <property type="entry name" value="HAD-like_sf"/>
</dbReference>
<evidence type="ECO:0000259" key="9">
    <source>
        <dbReference type="Pfam" id="PF04664"/>
    </source>
</evidence>
<dbReference type="GO" id="GO:0016020">
    <property type="term" value="C:membrane"/>
    <property type="evidence" value="ECO:0007669"/>
    <property type="project" value="InterPro"/>
</dbReference>
<dbReference type="Gene3D" id="2.130.10.10">
    <property type="entry name" value="YVTN repeat-like/Quinoprotein amine dehydrogenase"/>
    <property type="match status" value="1"/>
</dbReference>
<dbReference type="Pfam" id="PF05761">
    <property type="entry name" value="5_nucleotid"/>
    <property type="match status" value="1"/>
</dbReference>
<feature type="domain" description="Opioid growth factor receptor (OGFr) conserved" evidence="9">
    <location>
        <begin position="1569"/>
        <end position="1723"/>
    </location>
</feature>
<evidence type="ECO:0000256" key="8">
    <source>
        <dbReference type="SAM" id="MobiDB-lite"/>
    </source>
</evidence>
<feature type="domain" description="EIPR1-like beta-propeller" evidence="10">
    <location>
        <begin position="683"/>
        <end position="986"/>
    </location>
</feature>
<organism evidence="11">
    <name type="scientific">Notodromas monacha</name>
    <dbReference type="NCBI Taxonomy" id="399045"/>
    <lineage>
        <taxon>Eukaryota</taxon>
        <taxon>Metazoa</taxon>
        <taxon>Ecdysozoa</taxon>
        <taxon>Arthropoda</taxon>
        <taxon>Crustacea</taxon>
        <taxon>Oligostraca</taxon>
        <taxon>Ostracoda</taxon>
        <taxon>Podocopa</taxon>
        <taxon>Podocopida</taxon>
        <taxon>Cypridocopina</taxon>
        <taxon>Cypridoidea</taxon>
        <taxon>Cyprididae</taxon>
        <taxon>Notodromas</taxon>
    </lineage>
</organism>
<evidence type="ECO:0000256" key="4">
    <source>
        <dbReference type="ARBA" id="ARBA00022737"/>
    </source>
</evidence>
<evidence type="ECO:0000313" key="11">
    <source>
        <dbReference type="EMBL" id="CAD7275991.1"/>
    </source>
</evidence>
<feature type="repeat" description="WD" evidence="7">
    <location>
        <begin position="913"/>
        <end position="949"/>
    </location>
</feature>
<feature type="compositionally biased region" description="Acidic residues" evidence="8">
    <location>
        <begin position="43"/>
        <end position="54"/>
    </location>
</feature>
<evidence type="ECO:0000256" key="1">
    <source>
        <dbReference type="ARBA" id="ARBA00009589"/>
    </source>
</evidence>
<dbReference type="Pfam" id="PF04664">
    <property type="entry name" value="OGFr_N"/>
    <property type="match status" value="1"/>
</dbReference>
<dbReference type="InterPro" id="IPR006757">
    <property type="entry name" value="OGF_rcpt"/>
</dbReference>
<comment type="similarity">
    <text evidence="1">Belongs to the 5'(3')-deoxyribonucleotidase family.</text>
</comment>
<dbReference type="PROSITE" id="PS50082">
    <property type="entry name" value="WD_REPEATS_2"/>
    <property type="match status" value="1"/>
</dbReference>
<dbReference type="Proteomes" id="UP000678499">
    <property type="component" value="Unassembled WGS sequence"/>
</dbReference>
<evidence type="ECO:0000256" key="3">
    <source>
        <dbReference type="ARBA" id="ARBA00022723"/>
    </source>
</evidence>
<feature type="compositionally biased region" description="Basic and acidic residues" evidence="8">
    <location>
        <begin position="1"/>
        <end position="10"/>
    </location>
</feature>
<dbReference type="SMART" id="SM00320">
    <property type="entry name" value="WD40"/>
    <property type="match status" value="4"/>
</dbReference>
<evidence type="ECO:0000256" key="2">
    <source>
        <dbReference type="ARBA" id="ARBA00022574"/>
    </source>
</evidence>
<keyword evidence="5" id="KW-0378">Hydrolase</keyword>
<keyword evidence="12" id="KW-1185">Reference proteome</keyword>
<dbReference type="InterPro" id="IPR036322">
    <property type="entry name" value="WD40_repeat_dom_sf"/>
</dbReference>
<feature type="compositionally biased region" description="Acidic residues" evidence="8">
    <location>
        <begin position="86"/>
        <end position="96"/>
    </location>
</feature>
<keyword evidence="4" id="KW-0677">Repeat</keyword>
<dbReference type="InterPro" id="IPR015943">
    <property type="entry name" value="WD40/YVTN_repeat-like_dom_sf"/>
</dbReference>
<evidence type="ECO:0000256" key="5">
    <source>
        <dbReference type="ARBA" id="ARBA00022801"/>
    </source>
</evidence>
<dbReference type="Pfam" id="PF23609">
    <property type="entry name" value="Beta-prop_EIPR1"/>
    <property type="match status" value="1"/>
</dbReference>
<dbReference type="PANTHER" id="PTHR12103">
    <property type="entry name" value="5'-NUCLEOTIDASE DOMAIN-CONTAINING"/>
    <property type="match status" value="1"/>
</dbReference>
<dbReference type="NCBIfam" id="TIGR02244">
    <property type="entry name" value="HAD-IG-Ncltidse"/>
    <property type="match status" value="1"/>
</dbReference>
<dbReference type="EMBL" id="OA882563">
    <property type="protein sequence ID" value="CAD7275991.1"/>
    <property type="molecule type" value="Genomic_DNA"/>
</dbReference>
<dbReference type="Pfam" id="PF00400">
    <property type="entry name" value="WD40"/>
    <property type="match status" value="1"/>
</dbReference>
<protein>
    <submittedName>
        <fullName evidence="11">Uncharacterized protein</fullName>
    </submittedName>
</protein>
<proteinExistence type="inferred from homology"/>
<feature type="region of interest" description="Disordered" evidence="8">
    <location>
        <begin position="1"/>
        <end position="119"/>
    </location>
</feature>
<evidence type="ECO:0000256" key="6">
    <source>
        <dbReference type="ARBA" id="ARBA00022842"/>
    </source>
</evidence>
<dbReference type="SUPFAM" id="SSF48452">
    <property type="entry name" value="TPR-like"/>
    <property type="match status" value="1"/>
</dbReference>
<keyword evidence="6" id="KW-0460">Magnesium</keyword>
<accession>A0A7R9BK17</accession>
<dbReference type="Gene3D" id="1.25.40.10">
    <property type="entry name" value="Tetratricopeptide repeat domain"/>
    <property type="match status" value="1"/>
</dbReference>
<dbReference type="SUPFAM" id="SSF56784">
    <property type="entry name" value="HAD-like"/>
    <property type="match status" value="1"/>
</dbReference>
<dbReference type="SUPFAM" id="SSF50978">
    <property type="entry name" value="WD40 repeat-like"/>
    <property type="match status" value="1"/>
</dbReference>
<name>A0A7R9BK17_9CRUS</name>
<evidence type="ECO:0000256" key="7">
    <source>
        <dbReference type="PROSITE-ProRule" id="PRU00221"/>
    </source>
</evidence>
<dbReference type="InterPro" id="IPR059104">
    <property type="entry name" value="Beta-prop_EIPR1-like"/>
</dbReference>
<dbReference type="GO" id="GO:0046872">
    <property type="term" value="F:metal ion binding"/>
    <property type="evidence" value="ECO:0007669"/>
    <property type="project" value="UniProtKB-KW"/>
</dbReference>
<dbReference type="Gene3D" id="3.40.50.1000">
    <property type="entry name" value="HAD superfamily/HAD-like"/>
    <property type="match status" value="1"/>
</dbReference>
<feature type="compositionally biased region" description="Basic and acidic residues" evidence="8">
    <location>
        <begin position="22"/>
        <end position="31"/>
    </location>
</feature>
<evidence type="ECO:0000313" key="12">
    <source>
        <dbReference type="Proteomes" id="UP000678499"/>
    </source>
</evidence>
<dbReference type="InterPro" id="IPR011990">
    <property type="entry name" value="TPR-like_helical_dom_sf"/>
</dbReference>